<dbReference type="SUPFAM" id="SSF89447">
    <property type="entry name" value="AbrB/MazE/MraZ-like"/>
    <property type="match status" value="1"/>
</dbReference>
<evidence type="ECO:0000313" key="3">
    <source>
        <dbReference type="EMBL" id="OGG60597.1"/>
    </source>
</evidence>
<reference evidence="3 4" key="1">
    <citation type="journal article" date="2016" name="Nat. Commun.">
        <title>Thousands of microbial genomes shed light on interconnected biogeochemical processes in an aquifer system.</title>
        <authorList>
            <person name="Anantharaman K."/>
            <person name="Brown C.T."/>
            <person name="Hug L.A."/>
            <person name="Sharon I."/>
            <person name="Castelle C.J."/>
            <person name="Probst A.J."/>
            <person name="Thomas B.C."/>
            <person name="Singh A."/>
            <person name="Wilkins M.J."/>
            <person name="Karaoz U."/>
            <person name="Brodie E.L."/>
            <person name="Williams K.H."/>
            <person name="Hubbard S.S."/>
            <person name="Banfield J.F."/>
        </authorList>
    </citation>
    <scope>NUCLEOTIDE SEQUENCE [LARGE SCALE GENOMIC DNA]</scope>
</reference>
<dbReference type="GO" id="GO:0003677">
    <property type="term" value="F:DNA binding"/>
    <property type="evidence" value="ECO:0007669"/>
    <property type="project" value="UniProtKB-UniRule"/>
</dbReference>
<evidence type="ECO:0000313" key="4">
    <source>
        <dbReference type="Proteomes" id="UP000178042"/>
    </source>
</evidence>
<proteinExistence type="predicted"/>
<name>A0A1F6DH10_9BACT</name>
<gene>
    <name evidence="3" type="ORF">A3C86_04875</name>
</gene>
<dbReference type="InterPro" id="IPR007159">
    <property type="entry name" value="SpoVT-AbrB_dom"/>
</dbReference>
<comment type="caution">
    <text evidence="3">The sequence shown here is derived from an EMBL/GenBank/DDBJ whole genome shotgun (WGS) entry which is preliminary data.</text>
</comment>
<dbReference type="InterPro" id="IPR037914">
    <property type="entry name" value="SpoVT-AbrB_sf"/>
</dbReference>
<feature type="domain" description="SpoVT-AbrB" evidence="2">
    <location>
        <begin position="3"/>
        <end position="48"/>
    </location>
</feature>
<dbReference type="Proteomes" id="UP000178042">
    <property type="component" value="Unassembled WGS sequence"/>
</dbReference>
<dbReference type="EMBL" id="MFLD01000011">
    <property type="protein sequence ID" value="OGG60597.1"/>
    <property type="molecule type" value="Genomic_DNA"/>
</dbReference>
<dbReference type="AlphaFoldDB" id="A0A1F6DH10"/>
<protein>
    <recommendedName>
        <fullName evidence="2">SpoVT-AbrB domain-containing protein</fullName>
    </recommendedName>
</protein>
<dbReference type="PROSITE" id="PS51740">
    <property type="entry name" value="SPOVT_ABRB"/>
    <property type="match status" value="1"/>
</dbReference>
<evidence type="ECO:0000256" key="1">
    <source>
        <dbReference type="PROSITE-ProRule" id="PRU01076"/>
    </source>
</evidence>
<dbReference type="SMART" id="SM00966">
    <property type="entry name" value="SpoVT_AbrB"/>
    <property type="match status" value="1"/>
</dbReference>
<keyword evidence="1" id="KW-0238">DNA-binding</keyword>
<organism evidence="3 4">
    <name type="scientific">Candidatus Kaiserbacteria bacterium RIFCSPHIGHO2_02_FULL_49_16</name>
    <dbReference type="NCBI Taxonomy" id="1798490"/>
    <lineage>
        <taxon>Bacteria</taxon>
        <taxon>Candidatus Kaiseribacteriota</taxon>
    </lineage>
</organism>
<accession>A0A1F6DH10</accession>
<sequence>MVVTIGKITRAGQITLPKRIRERGAFALARAVTVEERGNEVIITPIRPLRTEEEHLPVVEHTMRDWLDAANDDLFDLPDKS</sequence>
<evidence type="ECO:0000259" key="2">
    <source>
        <dbReference type="PROSITE" id="PS51740"/>
    </source>
</evidence>